<sequence length="898" mass="102130">MGENYPSYYAPLRSGMYPTQNGNNAHRKSVQFAGGTSETSQPDPRRLLPPNGNFFTRETVSDLYGMPLDMRFAKINQMLQRSDVRDIQEIFQPVVEAIFGFRAPSAVGKVPGAGQGSQLNGTNQPYIPVSFCDITIDYRLVYEAGHGLLNTLGPVMRFLLAVSPNRGTSMCSPFNFPVACLPYAVQSSLENGVIPPWYRDKVFSAFGGGGLDDAEPPEYIALSAFDFYFAHFAYHLVNPDIRTNNSAHPQCLYMALIDDYSSVFFNANTIMENQRLLSTTSSSTGYARRSQHGLFSSLRDFGTEKPLEPASEQQRPQPHPLATSESMESLINIFVEFWLNMSGFSSQRYGRKYYSYSGASSDRTRLSPTFGQSSAIYSPANKRRLNATHNVPTVFPPVCALQGFRQIVKAIHEFIYAPAVNPRNQKNLETSLLDMKRHIVPQLIQRPLYDLLKTTMKKYPMDASFRFVYELWLTYIQPWRYEAVTAENSGEAIVICKEQRWSTFITENLLFYSTVLQAFVDRMLRVDFGVPFNALAVFRVSKVFHDSDMYDMVMNVEDVVLGVKKANATQLGFSPGKSTVRNHFADLEDSTFRYVPLRSVECIAKVTLLLRTLMTEERRCQRKRQEQLSPLPTPETAPMGYWKKFALDTARSLFGLLAGPIDVMQLRPEELDRMSKQIQLSVQHLCAIFEIEKAEITETELSRTTSVQREFLLDQDLSTKTAESSFKAPSRSRSQIRRHSIPNWMDEEKVPYLTEPEKRLPRSWEFECLIPLLNALSVRINAEYGQQVVQWYNGRDLLSRLVHPLIEPPHHPAVRYGEPANLPTLPARINLRPLASKYLIGSLFFFWFFIWVFDIGLLRGVFWMLALPAFLLLANALLEPFRDSPDGASLLDQSGLRN</sequence>
<evidence type="ECO:0000256" key="2">
    <source>
        <dbReference type="ARBA" id="ARBA00022692"/>
    </source>
</evidence>
<evidence type="ECO:0000313" key="7">
    <source>
        <dbReference type="EMBL" id="OQV22193.1"/>
    </source>
</evidence>
<dbReference type="Pfam" id="PF14724">
    <property type="entry name" value="mit_SMPDase"/>
    <property type="match status" value="1"/>
</dbReference>
<keyword evidence="8" id="KW-1185">Reference proteome</keyword>
<evidence type="ECO:0000256" key="5">
    <source>
        <dbReference type="SAM" id="MobiDB-lite"/>
    </source>
</evidence>
<name>A0A1W0X3Y3_HYPEX</name>
<dbReference type="InterPro" id="IPR024129">
    <property type="entry name" value="Sphingomy_SMPD4"/>
</dbReference>
<dbReference type="AlphaFoldDB" id="A0A1W0X3Y3"/>
<feature type="transmembrane region" description="Helical" evidence="6">
    <location>
        <begin position="860"/>
        <end position="878"/>
    </location>
</feature>
<keyword evidence="3 6" id="KW-1133">Transmembrane helix</keyword>
<dbReference type="GO" id="GO:0050290">
    <property type="term" value="F:sphingomyelin phosphodiesterase D activity"/>
    <property type="evidence" value="ECO:0007669"/>
    <property type="project" value="InterPro"/>
</dbReference>
<organism evidence="7 8">
    <name type="scientific">Hypsibius exemplaris</name>
    <name type="common">Freshwater tardigrade</name>
    <dbReference type="NCBI Taxonomy" id="2072580"/>
    <lineage>
        <taxon>Eukaryota</taxon>
        <taxon>Metazoa</taxon>
        <taxon>Ecdysozoa</taxon>
        <taxon>Tardigrada</taxon>
        <taxon>Eutardigrada</taxon>
        <taxon>Parachela</taxon>
        <taxon>Hypsibioidea</taxon>
        <taxon>Hypsibiidae</taxon>
        <taxon>Hypsibius</taxon>
    </lineage>
</organism>
<dbReference type="PANTHER" id="PTHR12988">
    <property type="entry name" value="SPHINGOMYELIN PHOSPHODIESTERASE 4"/>
    <property type="match status" value="1"/>
</dbReference>
<gene>
    <name evidence="7" type="ORF">BV898_04042</name>
</gene>
<dbReference type="OrthoDB" id="10251508at2759"/>
<comment type="subcellular location">
    <subcellularLocation>
        <location evidence="1">Membrane</location>
        <topology evidence="1">Single-pass membrane protein</topology>
    </subcellularLocation>
</comment>
<feature type="transmembrane region" description="Helical" evidence="6">
    <location>
        <begin position="835"/>
        <end position="853"/>
    </location>
</feature>
<dbReference type="GO" id="GO:0006685">
    <property type="term" value="P:sphingomyelin catabolic process"/>
    <property type="evidence" value="ECO:0007669"/>
    <property type="project" value="TreeGrafter"/>
</dbReference>
<reference evidence="8" key="1">
    <citation type="submission" date="2017-01" db="EMBL/GenBank/DDBJ databases">
        <title>Comparative genomics of anhydrobiosis in the tardigrade Hypsibius dujardini.</title>
        <authorList>
            <person name="Yoshida Y."/>
            <person name="Koutsovoulos G."/>
            <person name="Laetsch D."/>
            <person name="Stevens L."/>
            <person name="Kumar S."/>
            <person name="Horikawa D."/>
            <person name="Ishino K."/>
            <person name="Komine S."/>
            <person name="Tomita M."/>
            <person name="Blaxter M."/>
            <person name="Arakawa K."/>
        </authorList>
    </citation>
    <scope>NUCLEOTIDE SEQUENCE [LARGE SCALE GENOMIC DNA]</scope>
    <source>
        <strain evidence="8">Z151</strain>
    </source>
</reference>
<keyword evidence="4 6" id="KW-0472">Membrane</keyword>
<comment type="caution">
    <text evidence="7">The sequence shown here is derived from an EMBL/GenBank/DDBJ whole genome shotgun (WGS) entry which is preliminary data.</text>
</comment>
<evidence type="ECO:0000256" key="1">
    <source>
        <dbReference type="ARBA" id="ARBA00004167"/>
    </source>
</evidence>
<evidence type="ECO:0000256" key="3">
    <source>
        <dbReference type="ARBA" id="ARBA00022989"/>
    </source>
</evidence>
<dbReference type="GO" id="GO:0046475">
    <property type="term" value="P:glycerophospholipid catabolic process"/>
    <property type="evidence" value="ECO:0007669"/>
    <property type="project" value="TreeGrafter"/>
</dbReference>
<evidence type="ECO:0000313" key="8">
    <source>
        <dbReference type="Proteomes" id="UP000192578"/>
    </source>
</evidence>
<protein>
    <submittedName>
        <fullName evidence="7">Sphingomyelin phosphodiesterase 4</fullName>
    </submittedName>
</protein>
<dbReference type="EMBL" id="MTYJ01000019">
    <property type="protein sequence ID" value="OQV22193.1"/>
    <property type="molecule type" value="Genomic_DNA"/>
</dbReference>
<proteinExistence type="predicted"/>
<feature type="region of interest" description="Disordered" evidence="5">
    <location>
        <begin position="32"/>
        <end position="52"/>
    </location>
</feature>
<keyword evidence="2 6" id="KW-0812">Transmembrane</keyword>
<dbReference type="Proteomes" id="UP000192578">
    <property type="component" value="Unassembled WGS sequence"/>
</dbReference>
<dbReference type="GO" id="GO:0046513">
    <property type="term" value="P:ceramide biosynthetic process"/>
    <property type="evidence" value="ECO:0007669"/>
    <property type="project" value="TreeGrafter"/>
</dbReference>
<evidence type="ECO:0000256" key="6">
    <source>
        <dbReference type="SAM" id="Phobius"/>
    </source>
</evidence>
<dbReference type="GO" id="GO:0016020">
    <property type="term" value="C:membrane"/>
    <property type="evidence" value="ECO:0007669"/>
    <property type="project" value="UniProtKB-SubCell"/>
</dbReference>
<evidence type="ECO:0000256" key="4">
    <source>
        <dbReference type="ARBA" id="ARBA00023136"/>
    </source>
</evidence>
<dbReference type="PANTHER" id="PTHR12988:SF6">
    <property type="entry name" value="SPHINGOMYELIN PHOSPHODIESTERASE 4"/>
    <property type="match status" value="1"/>
</dbReference>
<accession>A0A1W0X3Y3</accession>